<dbReference type="STRING" id="4540.A0A3L6STG4"/>
<proteinExistence type="predicted"/>
<sequence length="305" mass="32460">MEPLLRSPSFSPAKGLPPYLDVAGRRFRFGTIGGQQKVVVVVMTGLGMLNSGVTTQLLLTLFDVKGVVHLGIAGNADPDRQIGDVAVPRYWAHTGLWNWQRYGDGPDNELALESSGDYTRRLGSLNFTDYIVGADGRPDPATGSLLNAVWYQPEEVFPAAEKGGGAPEARGHAFWAPVDARYYELSRGLEGRLRLERCAGNGTTACLPRRPVVARVERGCSASVFVDNAAYREFLRARFGVTAVDMETAAVALVALQQGAPFIAVRALSDLAGGGTAESNEAGVFAPLAARNAVAAAVELISLID</sequence>
<dbReference type="Proteomes" id="UP000275267">
    <property type="component" value="Unassembled WGS sequence"/>
</dbReference>
<dbReference type="CDD" id="cd09008">
    <property type="entry name" value="MTAN"/>
    <property type="match status" value="1"/>
</dbReference>
<dbReference type="PANTHER" id="PTHR21234:SF42">
    <property type="entry name" value="PHOSPHORYLASE SUPERFAMILY PROTEIN"/>
    <property type="match status" value="1"/>
</dbReference>
<dbReference type="GO" id="GO:0009116">
    <property type="term" value="P:nucleoside metabolic process"/>
    <property type="evidence" value="ECO:0007669"/>
    <property type="project" value="InterPro"/>
</dbReference>
<name>A0A3L6STG4_PANMI</name>
<dbReference type="InterPro" id="IPR035994">
    <property type="entry name" value="Nucleoside_phosphorylase_sf"/>
</dbReference>
<dbReference type="OrthoDB" id="1891335at2759"/>
<protein>
    <submittedName>
        <fullName evidence="2">Bark storage protein A</fullName>
    </submittedName>
</protein>
<comment type="caution">
    <text evidence="2">The sequence shown here is derived from an EMBL/GenBank/DDBJ whole genome shotgun (WGS) entry which is preliminary data.</text>
</comment>
<dbReference type="Gene3D" id="3.40.50.1580">
    <property type="entry name" value="Nucleoside phosphorylase domain"/>
    <property type="match status" value="1"/>
</dbReference>
<dbReference type="Pfam" id="PF01048">
    <property type="entry name" value="PNP_UDP_1"/>
    <property type="match status" value="1"/>
</dbReference>
<dbReference type="AlphaFoldDB" id="A0A3L6STG4"/>
<evidence type="ECO:0000313" key="2">
    <source>
        <dbReference type="EMBL" id="RLN27677.1"/>
    </source>
</evidence>
<dbReference type="PANTHER" id="PTHR21234">
    <property type="entry name" value="PURINE NUCLEOSIDE PHOSPHORYLASE"/>
    <property type="match status" value="1"/>
</dbReference>
<dbReference type="SUPFAM" id="SSF53167">
    <property type="entry name" value="Purine and uridine phosphorylases"/>
    <property type="match status" value="1"/>
</dbReference>
<dbReference type="EMBL" id="PQIB02000003">
    <property type="protein sequence ID" value="RLN27677.1"/>
    <property type="molecule type" value="Genomic_DNA"/>
</dbReference>
<dbReference type="InterPro" id="IPR000845">
    <property type="entry name" value="Nucleoside_phosphorylase_d"/>
</dbReference>
<evidence type="ECO:0000259" key="1">
    <source>
        <dbReference type="Pfam" id="PF01048"/>
    </source>
</evidence>
<evidence type="ECO:0000313" key="3">
    <source>
        <dbReference type="Proteomes" id="UP000275267"/>
    </source>
</evidence>
<gene>
    <name evidence="2" type="ORF">C2845_PM05G08900</name>
</gene>
<organism evidence="2 3">
    <name type="scientific">Panicum miliaceum</name>
    <name type="common">Proso millet</name>
    <name type="synonym">Broomcorn millet</name>
    <dbReference type="NCBI Taxonomy" id="4540"/>
    <lineage>
        <taxon>Eukaryota</taxon>
        <taxon>Viridiplantae</taxon>
        <taxon>Streptophyta</taxon>
        <taxon>Embryophyta</taxon>
        <taxon>Tracheophyta</taxon>
        <taxon>Spermatophyta</taxon>
        <taxon>Magnoliopsida</taxon>
        <taxon>Liliopsida</taxon>
        <taxon>Poales</taxon>
        <taxon>Poaceae</taxon>
        <taxon>PACMAD clade</taxon>
        <taxon>Panicoideae</taxon>
        <taxon>Panicodae</taxon>
        <taxon>Paniceae</taxon>
        <taxon>Panicinae</taxon>
        <taxon>Panicum</taxon>
        <taxon>Panicum sect. Panicum</taxon>
    </lineage>
</organism>
<accession>A0A3L6STG4</accession>
<keyword evidence="3" id="KW-1185">Reference proteome</keyword>
<reference evidence="3" key="1">
    <citation type="journal article" date="2019" name="Nat. Commun.">
        <title>The genome of broomcorn millet.</title>
        <authorList>
            <person name="Zou C."/>
            <person name="Miki D."/>
            <person name="Li D."/>
            <person name="Tang Q."/>
            <person name="Xiao L."/>
            <person name="Rajput S."/>
            <person name="Deng P."/>
            <person name="Jia W."/>
            <person name="Huang R."/>
            <person name="Zhang M."/>
            <person name="Sun Y."/>
            <person name="Hu J."/>
            <person name="Fu X."/>
            <person name="Schnable P.S."/>
            <person name="Li F."/>
            <person name="Zhang H."/>
            <person name="Feng B."/>
            <person name="Zhu X."/>
            <person name="Liu R."/>
            <person name="Schnable J.C."/>
            <person name="Zhu J.-K."/>
            <person name="Zhang H."/>
        </authorList>
    </citation>
    <scope>NUCLEOTIDE SEQUENCE [LARGE SCALE GENOMIC DNA]</scope>
</reference>
<dbReference type="GO" id="GO:0003824">
    <property type="term" value="F:catalytic activity"/>
    <property type="evidence" value="ECO:0007669"/>
    <property type="project" value="InterPro"/>
</dbReference>
<feature type="domain" description="Nucleoside phosphorylase" evidence="1">
    <location>
        <begin position="18"/>
        <end position="301"/>
    </location>
</feature>